<evidence type="ECO:0000313" key="2">
    <source>
        <dbReference type="Proteomes" id="UP000295399"/>
    </source>
</evidence>
<protein>
    <recommendedName>
        <fullName evidence="3">SatD family protein</fullName>
    </recommendedName>
</protein>
<dbReference type="EMBL" id="SLXO01000002">
    <property type="protein sequence ID" value="TCP37716.1"/>
    <property type="molecule type" value="Genomic_DNA"/>
</dbReference>
<proteinExistence type="predicted"/>
<organism evidence="1 2">
    <name type="scientific">Rhodothalassium salexigens DSM 2132</name>
    <dbReference type="NCBI Taxonomy" id="1188247"/>
    <lineage>
        <taxon>Bacteria</taxon>
        <taxon>Pseudomonadati</taxon>
        <taxon>Pseudomonadota</taxon>
        <taxon>Alphaproteobacteria</taxon>
        <taxon>Rhodothalassiales</taxon>
        <taxon>Rhodothalassiaceae</taxon>
        <taxon>Rhodothalassium</taxon>
    </lineage>
</organism>
<gene>
    <name evidence="1" type="ORF">EV659_102122</name>
</gene>
<accession>A0A4V2SQ81</accession>
<dbReference type="AlphaFoldDB" id="A0A4V2SQ81"/>
<dbReference type="Proteomes" id="UP000295399">
    <property type="component" value="Unassembled WGS sequence"/>
</dbReference>
<sequence length="225" mass="24060">MPPTPDILLMLDLRRSTALSRDAATALVRAVEPALATLNDSMAETLRVPLALSYGDEIAGLFADPAAAYEALAHLRGVLRDHAGFRYVVAAGRAGARSADIRQVGGPVFKAASQAMARLKTRDAPCVWQVGDGLEARTLTSLAALVEAALADLTDYQFAVYERLARGDNQKDVAEALGKFPQSVSDAVHRGKLTLLIDAEATLRARLAALKQSENIDYAESMELD</sequence>
<dbReference type="InParanoid" id="A0A4V2SQ81"/>
<keyword evidence="2" id="KW-1185">Reference proteome</keyword>
<reference evidence="1 2" key="1">
    <citation type="submission" date="2019-03" db="EMBL/GenBank/DDBJ databases">
        <title>Genomic Encyclopedia of Type Strains, Phase IV (KMG-IV): sequencing the most valuable type-strain genomes for metagenomic binning, comparative biology and taxonomic classification.</title>
        <authorList>
            <person name="Goeker M."/>
        </authorList>
    </citation>
    <scope>NUCLEOTIDE SEQUENCE [LARGE SCALE GENOMIC DNA]</scope>
    <source>
        <strain evidence="1 2">DSM 2132</strain>
    </source>
</reference>
<dbReference type="RefSeq" id="WP_132707351.1">
    <property type="nucleotide sequence ID" value="NZ_JACIGF010000002.1"/>
</dbReference>
<dbReference type="OrthoDB" id="8481660at2"/>
<evidence type="ECO:0008006" key="3">
    <source>
        <dbReference type="Google" id="ProtNLM"/>
    </source>
</evidence>
<name>A0A4V2SQ81_RHOSA</name>
<evidence type="ECO:0000313" key="1">
    <source>
        <dbReference type="EMBL" id="TCP37716.1"/>
    </source>
</evidence>
<comment type="caution">
    <text evidence="1">The sequence shown here is derived from an EMBL/GenBank/DDBJ whole genome shotgun (WGS) entry which is preliminary data.</text>
</comment>